<reference evidence="9" key="1">
    <citation type="journal article" date="2019" name="Int. J. Syst. Evol. Microbiol.">
        <title>The Global Catalogue of Microorganisms (GCM) 10K type strain sequencing project: providing services to taxonomists for standard genome sequencing and annotation.</title>
        <authorList>
            <consortium name="The Broad Institute Genomics Platform"/>
            <consortium name="The Broad Institute Genome Sequencing Center for Infectious Disease"/>
            <person name="Wu L."/>
            <person name="Ma J."/>
        </authorList>
    </citation>
    <scope>NUCLEOTIDE SEQUENCE [LARGE SCALE GENOMIC DNA]</scope>
    <source>
        <strain evidence="9">JCM 17841</strain>
    </source>
</reference>
<comment type="caution">
    <text evidence="8">The sequence shown here is derived from an EMBL/GenBank/DDBJ whole genome shotgun (WGS) entry which is preliminary data.</text>
</comment>
<dbReference type="InterPro" id="IPR025269">
    <property type="entry name" value="SAM-like_dom"/>
</dbReference>
<keyword evidence="2" id="KW-0229">DNA integration</keyword>
<evidence type="ECO:0000256" key="3">
    <source>
        <dbReference type="ARBA" id="ARBA00023125"/>
    </source>
</evidence>
<evidence type="ECO:0000256" key="4">
    <source>
        <dbReference type="ARBA" id="ARBA00023172"/>
    </source>
</evidence>
<feature type="domain" description="Core-binding (CB)" evidence="7">
    <location>
        <begin position="109"/>
        <end position="195"/>
    </location>
</feature>
<sequence>MAAVSFLLKEPSASKATPIFAFVSFDGQRVKVSTGLSILPRQWLKTEQRAQTRGLPDNGKLNDALELAEQQLLDCYRTHRAEGHLPSTEALRAAVVPVPAEQVAAAAAVTFWQHLDEWVEQKRAQGLLNTARTYATAARHLREFAQASRYGVDFDTITASFGEKFTAYLVGPAHLTDNTISKNLTRLKLFMKWAAGRGLHTNTYYPKLTWSRREPDVMTLTADELQHLATLPLPAGSYLDNARGLFVLSCYTGLRYSDLVSIRAEHVRGNSLRLVMHKTKDVVTVPLRPEAVALVERVVAGELRPVANQVLNRFLKELGQRAELATPVEVVRYRGGRRESETLAKWQRLTCHTGRRTFATLALEQGLRPELVMKITGHKSWASFKRYVNITADVVSKEFHRVYGGGGQALNEIT</sequence>
<dbReference type="PROSITE" id="PS51898">
    <property type="entry name" value="TYR_RECOMBINASE"/>
    <property type="match status" value="1"/>
</dbReference>
<keyword evidence="9" id="KW-1185">Reference proteome</keyword>
<keyword evidence="4" id="KW-0233">DNA recombination</keyword>
<dbReference type="InterPro" id="IPR035386">
    <property type="entry name" value="Arm-DNA-bind_5"/>
</dbReference>
<dbReference type="InterPro" id="IPR013762">
    <property type="entry name" value="Integrase-like_cat_sf"/>
</dbReference>
<evidence type="ECO:0000313" key="9">
    <source>
        <dbReference type="Proteomes" id="UP001501243"/>
    </source>
</evidence>
<dbReference type="PANTHER" id="PTHR30349:SF64">
    <property type="entry name" value="PROPHAGE INTEGRASE INTD-RELATED"/>
    <property type="match status" value="1"/>
</dbReference>
<dbReference type="Pfam" id="PF13102">
    <property type="entry name" value="Phage_int_SAM_5"/>
    <property type="match status" value="1"/>
</dbReference>
<dbReference type="Proteomes" id="UP001501243">
    <property type="component" value="Unassembled WGS sequence"/>
</dbReference>
<evidence type="ECO:0000256" key="1">
    <source>
        <dbReference type="ARBA" id="ARBA00008857"/>
    </source>
</evidence>
<organism evidence="8 9">
    <name type="scientific">Hymenobacter ginsengisoli</name>
    <dbReference type="NCBI Taxonomy" id="1051626"/>
    <lineage>
        <taxon>Bacteria</taxon>
        <taxon>Pseudomonadati</taxon>
        <taxon>Bacteroidota</taxon>
        <taxon>Cytophagia</taxon>
        <taxon>Cytophagales</taxon>
        <taxon>Hymenobacteraceae</taxon>
        <taxon>Hymenobacter</taxon>
    </lineage>
</organism>
<dbReference type="InterPro" id="IPR050090">
    <property type="entry name" value="Tyrosine_recombinase_XerCD"/>
</dbReference>
<protein>
    <submittedName>
        <fullName evidence="8">Site-specific integrase</fullName>
    </submittedName>
</protein>
<gene>
    <name evidence="8" type="ORF">GCM10023172_27610</name>
</gene>
<dbReference type="InterPro" id="IPR011010">
    <property type="entry name" value="DNA_brk_join_enz"/>
</dbReference>
<dbReference type="PROSITE" id="PS51900">
    <property type="entry name" value="CB"/>
    <property type="match status" value="1"/>
</dbReference>
<name>A0ABP8QIV4_9BACT</name>
<keyword evidence="3 5" id="KW-0238">DNA-binding</keyword>
<dbReference type="EMBL" id="BAABGQ010000006">
    <property type="protein sequence ID" value="GAA4503184.1"/>
    <property type="molecule type" value="Genomic_DNA"/>
</dbReference>
<dbReference type="Pfam" id="PF00589">
    <property type="entry name" value="Phage_integrase"/>
    <property type="match status" value="1"/>
</dbReference>
<dbReference type="CDD" id="cd01185">
    <property type="entry name" value="INTN1_C_like"/>
    <property type="match status" value="1"/>
</dbReference>
<dbReference type="RefSeq" id="WP_208129858.1">
    <property type="nucleotide sequence ID" value="NZ_BAABGQ010000006.1"/>
</dbReference>
<dbReference type="PANTHER" id="PTHR30349">
    <property type="entry name" value="PHAGE INTEGRASE-RELATED"/>
    <property type="match status" value="1"/>
</dbReference>
<evidence type="ECO:0000259" key="6">
    <source>
        <dbReference type="PROSITE" id="PS51898"/>
    </source>
</evidence>
<evidence type="ECO:0000256" key="2">
    <source>
        <dbReference type="ARBA" id="ARBA00022908"/>
    </source>
</evidence>
<dbReference type="InterPro" id="IPR044068">
    <property type="entry name" value="CB"/>
</dbReference>
<accession>A0ABP8QIV4</accession>
<evidence type="ECO:0000256" key="5">
    <source>
        <dbReference type="PROSITE-ProRule" id="PRU01248"/>
    </source>
</evidence>
<evidence type="ECO:0000259" key="7">
    <source>
        <dbReference type="PROSITE" id="PS51900"/>
    </source>
</evidence>
<dbReference type="Gene3D" id="1.10.443.10">
    <property type="entry name" value="Intergrase catalytic core"/>
    <property type="match status" value="1"/>
</dbReference>
<proteinExistence type="inferred from homology"/>
<dbReference type="InterPro" id="IPR010998">
    <property type="entry name" value="Integrase_recombinase_N"/>
</dbReference>
<dbReference type="InterPro" id="IPR002104">
    <property type="entry name" value="Integrase_catalytic"/>
</dbReference>
<evidence type="ECO:0000313" key="8">
    <source>
        <dbReference type="EMBL" id="GAA4503184.1"/>
    </source>
</evidence>
<comment type="similarity">
    <text evidence="1">Belongs to the 'phage' integrase family.</text>
</comment>
<feature type="domain" description="Tyr recombinase" evidence="6">
    <location>
        <begin position="213"/>
        <end position="400"/>
    </location>
</feature>
<dbReference type="SUPFAM" id="SSF56349">
    <property type="entry name" value="DNA breaking-rejoining enzymes"/>
    <property type="match status" value="1"/>
</dbReference>
<dbReference type="Pfam" id="PF17293">
    <property type="entry name" value="Arm-DNA-bind_5"/>
    <property type="match status" value="1"/>
</dbReference>
<dbReference type="Gene3D" id="1.10.150.130">
    <property type="match status" value="1"/>
</dbReference>